<dbReference type="RefSeq" id="XP_060357451.1">
    <property type="nucleotide sequence ID" value="XM_060515373.1"/>
</dbReference>
<evidence type="ECO:0000313" key="3">
    <source>
        <dbReference type="Proteomes" id="UP001244207"/>
    </source>
</evidence>
<evidence type="ECO:0008006" key="4">
    <source>
        <dbReference type="Google" id="ProtNLM"/>
    </source>
</evidence>
<keyword evidence="3" id="KW-1185">Reference proteome</keyword>
<dbReference type="PANTHER" id="PTHR47784:SF5">
    <property type="entry name" value="STEROL UPTAKE CONTROL PROTEIN 2"/>
    <property type="match status" value="1"/>
</dbReference>
<evidence type="ECO:0000256" key="1">
    <source>
        <dbReference type="ARBA" id="ARBA00023242"/>
    </source>
</evidence>
<comment type="caution">
    <text evidence="2">The sequence shown here is derived from an EMBL/GenBank/DDBJ whole genome shotgun (WGS) entry which is preliminary data.</text>
</comment>
<protein>
    <recommendedName>
        <fullName evidence="4">Zn(2)-C6 fungal-type domain-containing protein</fullName>
    </recommendedName>
</protein>
<dbReference type="SUPFAM" id="SSF57701">
    <property type="entry name" value="Zn2/Cys6 DNA-binding domain"/>
    <property type="match status" value="1"/>
</dbReference>
<dbReference type="GO" id="GO:0008270">
    <property type="term" value="F:zinc ion binding"/>
    <property type="evidence" value="ECO:0007669"/>
    <property type="project" value="InterPro"/>
</dbReference>
<evidence type="ECO:0000313" key="2">
    <source>
        <dbReference type="EMBL" id="KAK1704537.1"/>
    </source>
</evidence>
<accession>A0AAD8U925</accession>
<proteinExistence type="predicted"/>
<organism evidence="2 3">
    <name type="scientific">Glomerella acutata</name>
    <name type="common">Colletotrichum acutatum</name>
    <dbReference type="NCBI Taxonomy" id="27357"/>
    <lineage>
        <taxon>Eukaryota</taxon>
        <taxon>Fungi</taxon>
        <taxon>Dikarya</taxon>
        <taxon>Ascomycota</taxon>
        <taxon>Pezizomycotina</taxon>
        <taxon>Sordariomycetes</taxon>
        <taxon>Hypocreomycetidae</taxon>
        <taxon>Glomerellales</taxon>
        <taxon>Glomerellaceae</taxon>
        <taxon>Colletotrichum</taxon>
        <taxon>Colletotrichum acutatum species complex</taxon>
    </lineage>
</organism>
<dbReference type="CDD" id="cd00067">
    <property type="entry name" value="GAL4"/>
    <property type="match status" value="1"/>
</dbReference>
<dbReference type="PANTHER" id="PTHR47784">
    <property type="entry name" value="STEROL UPTAKE CONTROL PROTEIN 2"/>
    <property type="match status" value="1"/>
</dbReference>
<sequence>MNPSPAVVKVHGIRHHTKSRNGCIDCKLRRCNEQKPACSACARRQTHCRYAPRSNCRSQSNVSSANGFYIEEIEQTNTVEQHFRGGEPMLCDLRPRYTNHEMDHLRLLHHYSNFTVESSAATFQLEGRACRSLRLDIPQLAFQNHFLLDAIFSVALLHLSSTDESTKDGLPQLALYRGQAFRRLRIQLMRSSQVSIVERPDATSILLAVTALAADKFSGDKGIWLTNYLALSRGPRTILPWRRTTLSVPSSAGRGRGDKRTSDKDADFSHACPVTVVPDLELVQMGIYENDEDWGHIDDLRRAVKGIKRLFGALFCPECDVLYRVSDDARQPCIAYKVRTWPFAFVMFGFVDMARKERSRALVTWFYRDVAPADMDKLTEAVGPSWQSCLAAPKVAVLVKDLDLLTPFLSELATRQGTGGEPYHEGFFDGIE</sequence>
<gene>
    <name evidence="2" type="ORF">BDZ83DRAFT_772132</name>
</gene>
<dbReference type="AlphaFoldDB" id="A0AAD8U925"/>
<dbReference type="Proteomes" id="UP001244207">
    <property type="component" value="Unassembled WGS sequence"/>
</dbReference>
<keyword evidence="1" id="KW-0539">Nucleus</keyword>
<dbReference type="GeneID" id="85399271"/>
<name>A0AAD8U925_GLOAC</name>
<dbReference type="InterPro" id="IPR001138">
    <property type="entry name" value="Zn2Cys6_DnaBD"/>
</dbReference>
<reference evidence="2" key="1">
    <citation type="submission" date="2021-12" db="EMBL/GenBank/DDBJ databases">
        <title>Comparative genomics, transcriptomics and evolutionary studies reveal genomic signatures of adaptation to plant cell wall in hemibiotrophic fungi.</title>
        <authorList>
            <consortium name="DOE Joint Genome Institute"/>
            <person name="Baroncelli R."/>
            <person name="Diaz J.F."/>
            <person name="Benocci T."/>
            <person name="Peng M."/>
            <person name="Battaglia E."/>
            <person name="Haridas S."/>
            <person name="Andreopoulos W."/>
            <person name="Labutti K."/>
            <person name="Pangilinan J."/>
            <person name="Floch G.L."/>
            <person name="Makela M.R."/>
            <person name="Henrissat B."/>
            <person name="Grigoriev I.V."/>
            <person name="Crouch J.A."/>
            <person name="De Vries R.P."/>
            <person name="Sukno S.A."/>
            <person name="Thon M.R."/>
        </authorList>
    </citation>
    <scope>NUCLEOTIDE SEQUENCE</scope>
    <source>
        <strain evidence="2">CBS 112980</strain>
    </source>
</reference>
<dbReference type="GO" id="GO:0001228">
    <property type="term" value="F:DNA-binding transcription activator activity, RNA polymerase II-specific"/>
    <property type="evidence" value="ECO:0007669"/>
    <property type="project" value="TreeGrafter"/>
</dbReference>
<dbReference type="InterPro" id="IPR036864">
    <property type="entry name" value="Zn2-C6_fun-type_DNA-bd_sf"/>
</dbReference>
<dbReference type="InterPro" id="IPR053157">
    <property type="entry name" value="Sterol_Uptake_Regulator"/>
</dbReference>
<dbReference type="EMBL" id="JAHMHS010000261">
    <property type="protein sequence ID" value="KAK1704537.1"/>
    <property type="molecule type" value="Genomic_DNA"/>
</dbReference>